<dbReference type="PANTHER" id="PTHR33799:SF1">
    <property type="entry name" value="PTS SYSTEM MANNOSE-SPECIFIC EIIAB COMPONENT-RELATED"/>
    <property type="match status" value="1"/>
</dbReference>
<dbReference type="InterPro" id="IPR036662">
    <property type="entry name" value="PTS_EIIA_man-typ_sf"/>
</dbReference>
<comment type="caution">
    <text evidence="9">The sequence shown here is derived from an EMBL/GenBank/DDBJ whole genome shotgun (WGS) entry which is preliminary data.</text>
</comment>
<protein>
    <submittedName>
        <fullName evidence="9">PTS sugar transporter subunit IIA</fullName>
    </submittedName>
</protein>
<keyword evidence="2" id="KW-0813">Transport</keyword>
<keyword evidence="3" id="KW-0963">Cytoplasm</keyword>
<accession>A0ABS1TNJ3</accession>
<dbReference type="PANTHER" id="PTHR33799">
    <property type="entry name" value="PTS PERMEASE-RELATED-RELATED"/>
    <property type="match status" value="1"/>
</dbReference>
<organism evidence="9 10">
    <name type="scientific">Neobacillus paridis</name>
    <dbReference type="NCBI Taxonomy" id="2803862"/>
    <lineage>
        <taxon>Bacteria</taxon>
        <taxon>Bacillati</taxon>
        <taxon>Bacillota</taxon>
        <taxon>Bacilli</taxon>
        <taxon>Bacillales</taxon>
        <taxon>Bacillaceae</taxon>
        <taxon>Neobacillus</taxon>
    </lineage>
</organism>
<dbReference type="CDD" id="cd00006">
    <property type="entry name" value="PTS_IIA_man"/>
    <property type="match status" value="1"/>
</dbReference>
<dbReference type="EMBL" id="JAESWB010000103">
    <property type="protein sequence ID" value="MBL4951836.1"/>
    <property type="molecule type" value="Genomic_DNA"/>
</dbReference>
<evidence type="ECO:0000259" key="8">
    <source>
        <dbReference type="PROSITE" id="PS51096"/>
    </source>
</evidence>
<evidence type="ECO:0000256" key="5">
    <source>
        <dbReference type="ARBA" id="ARBA00022679"/>
    </source>
</evidence>
<keyword evidence="7" id="KW-0418">Kinase</keyword>
<dbReference type="Proteomes" id="UP000623967">
    <property type="component" value="Unassembled WGS sequence"/>
</dbReference>
<proteinExistence type="predicted"/>
<keyword evidence="5" id="KW-0808">Transferase</keyword>
<dbReference type="SUPFAM" id="SSF53062">
    <property type="entry name" value="PTS system fructose IIA component-like"/>
    <property type="match status" value="1"/>
</dbReference>
<feature type="domain" description="PTS EIIA type-4" evidence="8">
    <location>
        <begin position="1"/>
        <end position="123"/>
    </location>
</feature>
<gene>
    <name evidence="9" type="ORF">JK635_06275</name>
</gene>
<comment type="subcellular location">
    <subcellularLocation>
        <location evidence="1">Cytoplasm</location>
    </subcellularLocation>
</comment>
<dbReference type="Gene3D" id="3.40.50.510">
    <property type="entry name" value="Phosphotransferase system, mannose-type IIA component"/>
    <property type="match status" value="1"/>
</dbReference>
<evidence type="ECO:0000256" key="4">
    <source>
        <dbReference type="ARBA" id="ARBA00022597"/>
    </source>
</evidence>
<evidence type="ECO:0000313" key="10">
    <source>
        <dbReference type="Proteomes" id="UP000623967"/>
    </source>
</evidence>
<evidence type="ECO:0000256" key="7">
    <source>
        <dbReference type="ARBA" id="ARBA00022777"/>
    </source>
</evidence>
<evidence type="ECO:0000256" key="1">
    <source>
        <dbReference type="ARBA" id="ARBA00004496"/>
    </source>
</evidence>
<dbReference type="RefSeq" id="WP_202653119.1">
    <property type="nucleotide sequence ID" value="NZ_JAESWB010000103.1"/>
</dbReference>
<evidence type="ECO:0000256" key="3">
    <source>
        <dbReference type="ARBA" id="ARBA00022490"/>
    </source>
</evidence>
<dbReference type="GO" id="GO:0016787">
    <property type="term" value="F:hydrolase activity"/>
    <property type="evidence" value="ECO:0007669"/>
    <property type="project" value="UniProtKB-KW"/>
</dbReference>
<dbReference type="InterPro" id="IPR051471">
    <property type="entry name" value="Bacterial_PTS_sugar_comp"/>
</dbReference>
<dbReference type="InterPro" id="IPR004701">
    <property type="entry name" value="PTS_EIIA_man-typ"/>
</dbReference>
<evidence type="ECO:0000256" key="6">
    <source>
        <dbReference type="ARBA" id="ARBA00022683"/>
    </source>
</evidence>
<dbReference type="PROSITE" id="PS51096">
    <property type="entry name" value="PTS_EIIA_TYPE_4"/>
    <property type="match status" value="1"/>
</dbReference>
<dbReference type="InterPro" id="IPR033887">
    <property type="entry name" value="PTS_IIA_man"/>
</dbReference>
<name>A0ABS1TNJ3_9BACI</name>
<evidence type="ECO:0000256" key="2">
    <source>
        <dbReference type="ARBA" id="ARBA00022448"/>
    </source>
</evidence>
<dbReference type="Pfam" id="PF03610">
    <property type="entry name" value="EIIA-man"/>
    <property type="match status" value="1"/>
</dbReference>
<keyword evidence="4 9" id="KW-0762">Sugar transport</keyword>
<keyword evidence="9" id="KW-0378">Hydrolase</keyword>
<sequence>MRYILLASHGRLAEGMLQTVEMIMGAQRDIWTLNAYVEEQVDLHSQIREALQKLGGDDELIVVSDIFGGSVNNEFMNTLEDKRIHLIAGMNLPLVIELITLKHIEMDTKQLIQTALKNSKASNKYCNATVAVDFEDEEF</sequence>
<keyword evidence="10" id="KW-1185">Reference proteome</keyword>
<keyword evidence="6" id="KW-0598">Phosphotransferase system</keyword>
<evidence type="ECO:0000313" key="9">
    <source>
        <dbReference type="EMBL" id="MBL4951836.1"/>
    </source>
</evidence>
<reference evidence="9 10" key="1">
    <citation type="submission" date="2021-01" db="EMBL/GenBank/DDBJ databases">
        <title>Genome public.</title>
        <authorList>
            <person name="Liu C."/>
            <person name="Sun Q."/>
        </authorList>
    </citation>
    <scope>NUCLEOTIDE SEQUENCE [LARGE SCALE GENOMIC DNA]</scope>
    <source>
        <strain evidence="9 10">YIM B02564</strain>
    </source>
</reference>